<gene>
    <name evidence="2" type="ORF">ARMGADRAFT_1039209</name>
</gene>
<organism evidence="2 3">
    <name type="scientific">Armillaria gallica</name>
    <name type="common">Bulbous honey fungus</name>
    <name type="synonym">Armillaria bulbosa</name>
    <dbReference type="NCBI Taxonomy" id="47427"/>
    <lineage>
        <taxon>Eukaryota</taxon>
        <taxon>Fungi</taxon>
        <taxon>Dikarya</taxon>
        <taxon>Basidiomycota</taxon>
        <taxon>Agaricomycotina</taxon>
        <taxon>Agaricomycetes</taxon>
        <taxon>Agaricomycetidae</taxon>
        <taxon>Agaricales</taxon>
        <taxon>Marasmiineae</taxon>
        <taxon>Physalacriaceae</taxon>
        <taxon>Armillaria</taxon>
    </lineage>
</organism>
<evidence type="ECO:0000256" key="1">
    <source>
        <dbReference type="SAM" id="MobiDB-lite"/>
    </source>
</evidence>
<evidence type="ECO:0000313" key="3">
    <source>
        <dbReference type="Proteomes" id="UP000217790"/>
    </source>
</evidence>
<dbReference type="EMBL" id="KZ293727">
    <property type="protein sequence ID" value="PBK81630.1"/>
    <property type="molecule type" value="Genomic_DNA"/>
</dbReference>
<dbReference type="InParanoid" id="A0A2H3CID5"/>
<proteinExistence type="predicted"/>
<keyword evidence="3" id="KW-1185">Reference proteome</keyword>
<protein>
    <submittedName>
        <fullName evidence="2">Uncharacterized protein</fullName>
    </submittedName>
</protein>
<dbReference type="OrthoDB" id="2934473at2759"/>
<feature type="region of interest" description="Disordered" evidence="1">
    <location>
        <begin position="107"/>
        <end position="126"/>
    </location>
</feature>
<feature type="compositionally biased region" description="Low complexity" evidence="1">
    <location>
        <begin position="107"/>
        <end position="117"/>
    </location>
</feature>
<reference evidence="3" key="1">
    <citation type="journal article" date="2017" name="Nat. Ecol. Evol.">
        <title>Genome expansion and lineage-specific genetic innovations in the forest pathogenic fungi Armillaria.</title>
        <authorList>
            <person name="Sipos G."/>
            <person name="Prasanna A.N."/>
            <person name="Walter M.C."/>
            <person name="O'Connor E."/>
            <person name="Balint B."/>
            <person name="Krizsan K."/>
            <person name="Kiss B."/>
            <person name="Hess J."/>
            <person name="Varga T."/>
            <person name="Slot J."/>
            <person name="Riley R."/>
            <person name="Boka B."/>
            <person name="Rigling D."/>
            <person name="Barry K."/>
            <person name="Lee J."/>
            <person name="Mihaltcheva S."/>
            <person name="LaButti K."/>
            <person name="Lipzen A."/>
            <person name="Waldron R."/>
            <person name="Moloney N.M."/>
            <person name="Sperisen C."/>
            <person name="Kredics L."/>
            <person name="Vagvoelgyi C."/>
            <person name="Patrignani A."/>
            <person name="Fitzpatrick D."/>
            <person name="Nagy I."/>
            <person name="Doyle S."/>
            <person name="Anderson J.B."/>
            <person name="Grigoriev I.V."/>
            <person name="Gueldener U."/>
            <person name="Muensterkoetter M."/>
            <person name="Nagy L.G."/>
        </authorList>
    </citation>
    <scope>NUCLEOTIDE SEQUENCE [LARGE SCALE GENOMIC DNA]</scope>
    <source>
        <strain evidence="3">Ar21-2</strain>
    </source>
</reference>
<dbReference type="AlphaFoldDB" id="A0A2H3CID5"/>
<dbReference type="Proteomes" id="UP000217790">
    <property type="component" value="Unassembled WGS sequence"/>
</dbReference>
<accession>A0A2H3CID5</accession>
<evidence type="ECO:0000313" key="2">
    <source>
        <dbReference type="EMBL" id="PBK81630.1"/>
    </source>
</evidence>
<sequence>MPFIKLWNKFRNGKYHKKGQPVVKLFPQFGALQAYLLASDYVIAGLATMPTDAEMVTVIMTIKSGGLKGITIGGLEFTVYFYKISMQALQLQNQALSQELHKLKVSSTPLPSSDSASGQVAEKPVKKNTTGLEGLLLPAEIKDMQSKARAFVVTCNIWWDRFDPFRHPRVESAKKLVCYHKELKELNKKVGLERQISILRVVEALYDVIPEQFHDMAESGYPKFVKTLMQTQMTDAATGLQSTLMLNLKRMPLRSSMSSQFPSKPFSVGLSEVAMTSAYLS</sequence>
<name>A0A2H3CID5_ARMGA</name>